<dbReference type="PRINTS" id="PR00344">
    <property type="entry name" value="BCTRLSENSOR"/>
</dbReference>
<dbReference type="PROSITE" id="PS50113">
    <property type="entry name" value="PAC"/>
    <property type="match status" value="1"/>
</dbReference>
<dbReference type="InterPro" id="IPR003594">
    <property type="entry name" value="HATPase_dom"/>
</dbReference>
<dbReference type="InterPro" id="IPR004358">
    <property type="entry name" value="Sig_transdc_His_kin-like_C"/>
</dbReference>
<dbReference type="PROSITE" id="PS50109">
    <property type="entry name" value="HIS_KIN"/>
    <property type="match status" value="1"/>
</dbReference>
<accession>A0A4Z0NRT3</accession>
<dbReference type="SUPFAM" id="SSF47384">
    <property type="entry name" value="Homodimeric domain of signal transducing histidine kinase"/>
    <property type="match status" value="1"/>
</dbReference>
<dbReference type="Pfam" id="PF02518">
    <property type="entry name" value="HATPase_c"/>
    <property type="match status" value="1"/>
</dbReference>
<dbReference type="CDD" id="cd00130">
    <property type="entry name" value="PAS"/>
    <property type="match status" value="1"/>
</dbReference>
<gene>
    <name evidence="10" type="ORF">EU555_10815</name>
</gene>
<dbReference type="SMART" id="SM00091">
    <property type="entry name" value="PAS"/>
    <property type="match status" value="1"/>
</dbReference>
<dbReference type="SMART" id="SM00086">
    <property type="entry name" value="PAC"/>
    <property type="match status" value="1"/>
</dbReference>
<dbReference type="Gene3D" id="1.10.287.130">
    <property type="match status" value="1"/>
</dbReference>
<comment type="caution">
    <text evidence="10">The sequence shown here is derived from an EMBL/GenBank/DDBJ whole genome shotgun (WGS) entry which is preliminary data.</text>
</comment>
<dbReference type="GO" id="GO:0000155">
    <property type="term" value="F:phosphorelay sensor kinase activity"/>
    <property type="evidence" value="ECO:0007669"/>
    <property type="project" value="InterPro"/>
</dbReference>
<dbReference type="PANTHER" id="PTHR43304">
    <property type="entry name" value="PHYTOCHROME-LIKE PROTEIN CPH1"/>
    <property type="match status" value="1"/>
</dbReference>
<dbReference type="Gene3D" id="3.30.450.20">
    <property type="entry name" value="PAS domain"/>
    <property type="match status" value="1"/>
</dbReference>
<keyword evidence="5 10" id="KW-0418">Kinase</keyword>
<dbReference type="PANTHER" id="PTHR43304:SF1">
    <property type="entry name" value="PAC DOMAIN-CONTAINING PROTEIN"/>
    <property type="match status" value="1"/>
</dbReference>
<dbReference type="InterPro" id="IPR003661">
    <property type="entry name" value="HisK_dim/P_dom"/>
</dbReference>
<dbReference type="Pfam" id="PF08447">
    <property type="entry name" value="PAS_3"/>
    <property type="match status" value="1"/>
</dbReference>
<keyword evidence="4" id="KW-0808">Transferase</keyword>
<dbReference type="NCBIfam" id="TIGR00229">
    <property type="entry name" value="sensory_box"/>
    <property type="match status" value="1"/>
</dbReference>
<evidence type="ECO:0000259" key="7">
    <source>
        <dbReference type="PROSITE" id="PS50109"/>
    </source>
</evidence>
<dbReference type="InterPro" id="IPR005467">
    <property type="entry name" value="His_kinase_dom"/>
</dbReference>
<dbReference type="InterPro" id="IPR013655">
    <property type="entry name" value="PAS_fold_3"/>
</dbReference>
<proteinExistence type="predicted"/>
<evidence type="ECO:0000256" key="4">
    <source>
        <dbReference type="ARBA" id="ARBA00022679"/>
    </source>
</evidence>
<name>A0A4Z0NRT3_9HYPH</name>
<dbReference type="CDD" id="cd00082">
    <property type="entry name" value="HisKA"/>
    <property type="match status" value="1"/>
</dbReference>
<dbReference type="SUPFAM" id="SSF55785">
    <property type="entry name" value="PYP-like sensor domain (PAS domain)"/>
    <property type="match status" value="1"/>
</dbReference>
<feature type="domain" description="Histidine kinase" evidence="7">
    <location>
        <begin position="370"/>
        <end position="583"/>
    </location>
</feature>
<dbReference type="SMART" id="SM00388">
    <property type="entry name" value="HisKA"/>
    <property type="match status" value="1"/>
</dbReference>
<feature type="transmembrane region" description="Helical" evidence="6">
    <location>
        <begin position="20"/>
        <end position="37"/>
    </location>
</feature>
<dbReference type="InterPro" id="IPR052162">
    <property type="entry name" value="Sensor_kinase/Photoreceptor"/>
</dbReference>
<evidence type="ECO:0000313" key="10">
    <source>
        <dbReference type="EMBL" id="TGD99668.1"/>
    </source>
</evidence>
<keyword evidence="11" id="KW-1185">Reference proteome</keyword>
<evidence type="ECO:0000313" key="11">
    <source>
        <dbReference type="Proteomes" id="UP000297535"/>
    </source>
</evidence>
<evidence type="ECO:0000256" key="2">
    <source>
        <dbReference type="ARBA" id="ARBA00012438"/>
    </source>
</evidence>
<keyword evidence="6" id="KW-0472">Membrane</keyword>
<evidence type="ECO:0000256" key="5">
    <source>
        <dbReference type="ARBA" id="ARBA00022777"/>
    </source>
</evidence>
<protein>
    <recommendedName>
        <fullName evidence="2">histidine kinase</fullName>
        <ecNumber evidence="2">2.7.13.3</ecNumber>
    </recommendedName>
</protein>
<dbReference type="AlphaFoldDB" id="A0A4Z0NRT3"/>
<dbReference type="SUPFAM" id="SSF55874">
    <property type="entry name" value="ATPase domain of HSP90 chaperone/DNA topoisomerase II/histidine kinase"/>
    <property type="match status" value="1"/>
</dbReference>
<dbReference type="InterPro" id="IPR036097">
    <property type="entry name" value="HisK_dim/P_sf"/>
</dbReference>
<comment type="catalytic activity">
    <reaction evidence="1">
        <text>ATP + protein L-histidine = ADP + protein N-phospho-L-histidine.</text>
        <dbReference type="EC" id="2.7.13.3"/>
    </reaction>
</comment>
<evidence type="ECO:0000256" key="6">
    <source>
        <dbReference type="SAM" id="Phobius"/>
    </source>
</evidence>
<sequence>MPKQRLSPATRGFLSPPGSIVPVVGAAASLVVFWHAGDLVAPVHLEADLRAWLLLLIAICAGAIISYINRIRASTKTIRAELNVVGQALQYHQRLIDALPTLIWATDQDGAIIFLNRRWLDYTGVKREDAAEGGWLGAVHPDDRGRLLAYQRSFLAADLPAETEARMRRADGEYRWFLFRGEPFRDPSGIVQWFGSSTDIHDSKAAQETLQRETLQRTALRERERALRGVAGTVPARMDLVVGVSLPNDTNSGIQRVGISFHKLQEADGAQAGAVLEGYVHSDEKALAAAAPELPYATGEPFIGRDRTDGVEGELGGVDGWIHPRRDDASKVGRSNGLMNGVKAQENLRAAQRKLSRASQFASLAELSALIAHEVKQPLAAVVSNSQACQRWLSSETLDIGRLRSILDRIVRDANAAAATVTSVRALYVNAATARASIDVNDVIEEARLLLADDLSRTGTMVRTELDRHVPQVSADRIQIQQVLVNLLRNAMEAVVANAAGSRMIVVRSMGRDGEVRVEICDNGSGIEEPDRIFEPLFTTKARGMGLGLAVSRSIIEAHGGTIAVEAATLRGTVFSFGLPIPASAA</sequence>
<dbReference type="OrthoDB" id="226486at2"/>
<evidence type="ECO:0000259" key="9">
    <source>
        <dbReference type="PROSITE" id="PS50113"/>
    </source>
</evidence>
<feature type="domain" description="PAC" evidence="9">
    <location>
        <begin position="161"/>
        <end position="212"/>
    </location>
</feature>
<evidence type="ECO:0000256" key="1">
    <source>
        <dbReference type="ARBA" id="ARBA00000085"/>
    </source>
</evidence>
<keyword evidence="6" id="KW-1133">Transmembrane helix</keyword>
<dbReference type="InterPro" id="IPR001610">
    <property type="entry name" value="PAC"/>
</dbReference>
<dbReference type="InterPro" id="IPR000700">
    <property type="entry name" value="PAS-assoc_C"/>
</dbReference>
<dbReference type="InterPro" id="IPR035965">
    <property type="entry name" value="PAS-like_dom_sf"/>
</dbReference>
<dbReference type="EC" id="2.7.13.3" evidence="2"/>
<dbReference type="Proteomes" id="UP000297535">
    <property type="component" value="Unassembled WGS sequence"/>
</dbReference>
<dbReference type="SMART" id="SM00387">
    <property type="entry name" value="HATPase_c"/>
    <property type="match status" value="1"/>
</dbReference>
<keyword evidence="6" id="KW-0812">Transmembrane</keyword>
<dbReference type="EMBL" id="SRLB01000007">
    <property type="protein sequence ID" value="TGD99668.1"/>
    <property type="molecule type" value="Genomic_DNA"/>
</dbReference>
<keyword evidence="3" id="KW-0597">Phosphoprotein</keyword>
<reference evidence="10 11" key="1">
    <citation type="submission" date="2019-04" db="EMBL/GenBank/DDBJ databases">
        <authorList>
            <person name="Feng G."/>
            <person name="Zhu H."/>
        </authorList>
    </citation>
    <scope>NUCLEOTIDE SEQUENCE [LARGE SCALE GENOMIC DNA]</scope>
    <source>
        <strain evidence="10 11">6HR-1</strain>
    </source>
</reference>
<evidence type="ECO:0000256" key="3">
    <source>
        <dbReference type="ARBA" id="ARBA00022553"/>
    </source>
</evidence>
<feature type="transmembrane region" description="Helical" evidence="6">
    <location>
        <begin position="49"/>
        <end position="69"/>
    </location>
</feature>
<dbReference type="InterPro" id="IPR036890">
    <property type="entry name" value="HATPase_C_sf"/>
</dbReference>
<dbReference type="InterPro" id="IPR000014">
    <property type="entry name" value="PAS"/>
</dbReference>
<evidence type="ECO:0000259" key="8">
    <source>
        <dbReference type="PROSITE" id="PS50112"/>
    </source>
</evidence>
<dbReference type="PROSITE" id="PS50112">
    <property type="entry name" value="PAS"/>
    <property type="match status" value="1"/>
</dbReference>
<feature type="domain" description="PAS" evidence="8">
    <location>
        <begin position="88"/>
        <end position="158"/>
    </location>
</feature>
<dbReference type="Gene3D" id="3.30.565.10">
    <property type="entry name" value="Histidine kinase-like ATPase, C-terminal domain"/>
    <property type="match status" value="1"/>
</dbReference>
<organism evidence="10 11">
    <name type="scientific">Methylobacterium nonmethylotrophicum</name>
    <dbReference type="NCBI Taxonomy" id="1141884"/>
    <lineage>
        <taxon>Bacteria</taxon>
        <taxon>Pseudomonadati</taxon>
        <taxon>Pseudomonadota</taxon>
        <taxon>Alphaproteobacteria</taxon>
        <taxon>Hyphomicrobiales</taxon>
        <taxon>Methylobacteriaceae</taxon>
        <taxon>Methylobacterium</taxon>
    </lineage>
</organism>
<dbReference type="FunFam" id="3.30.450.20:FF:000099">
    <property type="entry name" value="Sensory box sensor histidine kinase"/>
    <property type="match status" value="1"/>
</dbReference>